<dbReference type="SUPFAM" id="SSF82199">
    <property type="entry name" value="SET domain"/>
    <property type="match status" value="1"/>
</dbReference>
<dbReference type="Gene3D" id="1.25.40.10">
    <property type="entry name" value="Tetratricopeptide repeat domain"/>
    <property type="match status" value="1"/>
</dbReference>
<sequence length="684" mass="74621">MKVGKNVKQGEIILTSTPFVFILSSDKKGKCCDNCFKSTDVKKCSACGIDYYCSVSCQRADWKFLHKYECPMLKRAKPNVLPITARLVSKILIRLQNGGDAVCEIMDGSFGRKFSDLMTHADKLLSRDVQRKEFAIIWQVLQLYLTPAYKPLSSDYLLNLYGAMCTNSFSITDMELSALGTGLYLAASIFDHSCRPNASAIFDGTTITVRAQQDITNFQWDKICINYTNLIQSRVQRRNQLRSKYFFECECQRCSDQAQADLENSLVCGNLKCSGAVPIFVVEPTNSGNDNFTGIANNSNTLLTVSDTSNIFCGSSSLLSKSSNPLSDSYSPLSNNYGLSSLSCNSTNITDNSSISSASNNSNLAAIKSDIRCPHSNSSLNPSNIVLLQSMDDTANITSTSESYTTTSEFECTSKPPFSSNTTATSVLNASTNCSNTSNTSNSAFDISNYAFNTSNTSDSAYNSSNADLDTSATNHATEISSKTCNNTVSCPTCGYSSYSSSIVSDYQQMVTRCLRTIVDKDGGDSECSLEDCLSVLALQHSLGRSAQGNSDNISSLLHPLNVWRVRALDIAMETAIEANLFEEALHYGRPNFKGMRHYLGKSHPTYGFFLAKLGKLSQYLGHTSDSLLYLTQAHDTLCRSHGSTHSVVTGTLAPLLAQAKMEASLESAGSSGKNKKRLFHSHR</sequence>
<dbReference type="Gene3D" id="1.10.220.160">
    <property type="match status" value="1"/>
</dbReference>
<dbReference type="EMBL" id="IACT01001585">
    <property type="protein sequence ID" value="LAC20928.1"/>
    <property type="molecule type" value="mRNA"/>
</dbReference>
<dbReference type="InterPro" id="IPR050869">
    <property type="entry name" value="H3K4_H4K5_MeTrfase"/>
</dbReference>
<dbReference type="AlphaFoldDB" id="A0A2P2HZL1"/>
<proteinExistence type="evidence at transcript level"/>
<protein>
    <submittedName>
        <fullName evidence="6 7">N-lysine methyltransferase SMYD2-like</fullName>
    </submittedName>
</protein>
<evidence type="ECO:0000259" key="5">
    <source>
        <dbReference type="PROSITE" id="PS50865"/>
    </source>
</evidence>
<keyword evidence="3" id="KW-0862">Zinc</keyword>
<dbReference type="PROSITE" id="PS50865">
    <property type="entry name" value="ZF_MYND_2"/>
    <property type="match status" value="1"/>
</dbReference>
<dbReference type="GO" id="GO:0008168">
    <property type="term" value="F:methyltransferase activity"/>
    <property type="evidence" value="ECO:0007669"/>
    <property type="project" value="UniProtKB-KW"/>
</dbReference>
<dbReference type="Gene3D" id="6.10.140.2220">
    <property type="match status" value="1"/>
</dbReference>
<dbReference type="InterPro" id="IPR046341">
    <property type="entry name" value="SET_dom_sf"/>
</dbReference>
<reference evidence="6" key="2">
    <citation type="journal article" date="2018" name="Biosci. Biotechnol. Biochem.">
        <title>Polysaccharide hydrolase of the hadal zone amphipods Hirondellea gigas.</title>
        <authorList>
            <person name="Kobayashi H."/>
            <person name="Nagahama T."/>
            <person name="Arai W."/>
            <person name="Sasagawa Y."/>
            <person name="Umeda M."/>
            <person name="Hayashi T."/>
            <person name="Nikaido I."/>
            <person name="Watanabe H."/>
            <person name="Oguri K."/>
            <person name="Kitazato H."/>
            <person name="Fujioka K."/>
            <person name="Kido Y."/>
            <person name="Takami H."/>
        </authorList>
    </citation>
    <scope>NUCLEOTIDE SEQUENCE</scope>
    <source>
        <tissue evidence="6">Whole body</tissue>
    </source>
</reference>
<dbReference type="GO" id="GO:0005634">
    <property type="term" value="C:nucleus"/>
    <property type="evidence" value="ECO:0007669"/>
    <property type="project" value="TreeGrafter"/>
</dbReference>
<evidence type="ECO:0000313" key="6">
    <source>
        <dbReference type="EMBL" id="LAB67218.1"/>
    </source>
</evidence>
<dbReference type="GO" id="GO:0032259">
    <property type="term" value="P:methylation"/>
    <property type="evidence" value="ECO:0007669"/>
    <property type="project" value="UniProtKB-KW"/>
</dbReference>
<evidence type="ECO:0000256" key="1">
    <source>
        <dbReference type="ARBA" id="ARBA00022723"/>
    </source>
</evidence>
<evidence type="ECO:0000256" key="4">
    <source>
        <dbReference type="PROSITE-ProRule" id="PRU00134"/>
    </source>
</evidence>
<dbReference type="InterPro" id="IPR011990">
    <property type="entry name" value="TPR-like_helical_dom_sf"/>
</dbReference>
<keyword evidence="6" id="KW-0489">Methyltransferase</keyword>
<name>A0A2P2HZL1_9CRUS</name>
<keyword evidence="6" id="KW-0808">Transferase</keyword>
<dbReference type="EMBL" id="IACF01001524">
    <property type="protein sequence ID" value="LAB67218.1"/>
    <property type="molecule type" value="mRNA"/>
</dbReference>
<organism evidence="6">
    <name type="scientific">Hirondellea gigas</name>
    <dbReference type="NCBI Taxonomy" id="1518452"/>
    <lineage>
        <taxon>Eukaryota</taxon>
        <taxon>Metazoa</taxon>
        <taxon>Ecdysozoa</taxon>
        <taxon>Arthropoda</taxon>
        <taxon>Crustacea</taxon>
        <taxon>Multicrustacea</taxon>
        <taxon>Malacostraca</taxon>
        <taxon>Eumalacostraca</taxon>
        <taxon>Peracarida</taxon>
        <taxon>Amphipoda</taxon>
        <taxon>Amphilochidea</taxon>
        <taxon>Lysianassida</taxon>
        <taxon>Lysianassidira</taxon>
        <taxon>Lysianassoidea</taxon>
        <taxon>Lysianassidae</taxon>
        <taxon>Hirondellea</taxon>
    </lineage>
</organism>
<feature type="domain" description="MYND-type" evidence="5">
    <location>
        <begin position="32"/>
        <end position="70"/>
    </location>
</feature>
<keyword evidence="2 4" id="KW-0863">Zinc-finger</keyword>
<dbReference type="SUPFAM" id="SSF144232">
    <property type="entry name" value="HIT/MYND zinc finger-like"/>
    <property type="match status" value="1"/>
</dbReference>
<dbReference type="InterPro" id="IPR002893">
    <property type="entry name" value="Znf_MYND"/>
</dbReference>
<reference evidence="7" key="1">
    <citation type="submission" date="2017-11" db="EMBL/GenBank/DDBJ databases">
        <title>The sensing device of the deep-sea amphipod.</title>
        <authorList>
            <person name="Kobayashi H."/>
            <person name="Nagahama T."/>
            <person name="Arai W."/>
            <person name="Sasagawa Y."/>
            <person name="Umeda M."/>
            <person name="Hayashi T."/>
            <person name="Nikaido I."/>
            <person name="Watanabe H."/>
            <person name="Oguri K."/>
            <person name="Kitazato H."/>
            <person name="Fujioka K."/>
            <person name="Kido Y."/>
            <person name="Takami H."/>
        </authorList>
    </citation>
    <scope>NUCLEOTIDE SEQUENCE</scope>
    <source>
        <tissue evidence="7">Whole body</tissue>
    </source>
</reference>
<dbReference type="Gene3D" id="1.25.40.970">
    <property type="match status" value="1"/>
</dbReference>
<dbReference type="GO" id="GO:0008270">
    <property type="term" value="F:zinc ion binding"/>
    <property type="evidence" value="ECO:0007669"/>
    <property type="project" value="UniProtKB-KW"/>
</dbReference>
<evidence type="ECO:0000256" key="3">
    <source>
        <dbReference type="ARBA" id="ARBA00022833"/>
    </source>
</evidence>
<dbReference type="PANTHER" id="PTHR12197:SF251">
    <property type="entry name" value="EG:BACR7C10.4 PROTEIN"/>
    <property type="match status" value="1"/>
</dbReference>
<dbReference type="Pfam" id="PF01753">
    <property type="entry name" value="zf-MYND"/>
    <property type="match status" value="1"/>
</dbReference>
<evidence type="ECO:0000313" key="7">
    <source>
        <dbReference type="EMBL" id="LAC20928.1"/>
    </source>
</evidence>
<accession>A0A2P2HZL1</accession>
<evidence type="ECO:0000256" key="2">
    <source>
        <dbReference type="ARBA" id="ARBA00022771"/>
    </source>
</evidence>
<dbReference type="Gene3D" id="2.170.270.10">
    <property type="entry name" value="SET domain"/>
    <property type="match status" value="1"/>
</dbReference>
<dbReference type="PANTHER" id="PTHR12197">
    <property type="entry name" value="HISTONE-LYSINE N-METHYLTRANSFERASE SMYD"/>
    <property type="match status" value="1"/>
</dbReference>
<keyword evidence="1" id="KW-0479">Metal-binding</keyword>